<gene>
    <name evidence="1" type="ordered locus">FBFL15_2202</name>
</gene>
<evidence type="ECO:0000313" key="1">
    <source>
        <dbReference type="EMBL" id="CCB70222.1"/>
    </source>
</evidence>
<dbReference type="KEGG" id="fbr:FBFL15_2202"/>
<accession>G2Z038</accession>
<evidence type="ECO:0000313" key="2">
    <source>
        <dbReference type="Proteomes" id="UP000009186"/>
    </source>
</evidence>
<sequence length="205" mass="24400">MLKLKKIILVTLCFFIILGCQNEKIESSVTDVTLFELQEKTITKESFKKSRYFKEDRVKDDKFDVIQHGSESAYNELCLYYGYNLSKKHELLPYTLIMIEKHKRYNYCTNAFDNLYEFYIGKDINRFYNGADASYIPYFRSINVLEPEIKNYCLYFLKLGYKNNDVMSIKYLEILYRNGFGLNKDINKANVLKEKYEQLSSLPKI</sequence>
<dbReference type="AlphaFoldDB" id="G2Z038"/>
<dbReference type="HOGENOM" id="CLU_1472721_0_0_10"/>
<keyword evidence="1" id="KW-0449">Lipoprotein</keyword>
<dbReference type="STRING" id="1034807.FBFL15_2202"/>
<reference evidence="1 2" key="1">
    <citation type="journal article" date="2011" name="Appl. Environ. Microbiol.">
        <title>Complete genome sequence of the fish pathogen Flavobacterium branchiophilum.</title>
        <authorList>
            <consortium name="1:IP"/>
            <consortium name="Microbial Evolutionary Genomics,F-75015 Paris"/>
            <consortium name="France 2:CNRS"/>
            <consortium name="URA2171"/>
            <consortium name="F-75015 Paris,France 3:Unite de Virologie et Immunologie Mol."/>
            <consortium name="INRA,78352 Jouy en Josas Cedex"/>
            <consortium name="France. 4:Unite de Mathemathique"/>
            <consortium name="Informatique et Genome,INRA"/>
            <consortium name="78352 Jouy en Josas Cedex"/>
            <consortium name="France. 5:CEA/Genoscope"/>
            <consortium name="Evry"/>
            <consortium name="France"/>
            <person name="Touchon M."/>
            <person name="Barbier P."/>
            <person name="Bernardet J.F."/>
            <person name="Loux V."/>
            <person name="Vacherie B."/>
            <person name="Barbe V."/>
            <person name="Rocha E.P."/>
            <person name="Duchaud E."/>
        </authorList>
    </citation>
    <scope>NUCLEOTIDE SEQUENCE [LARGE SCALE GENOMIC DNA]</scope>
    <source>
        <strain evidence="1 2">FL-15</strain>
    </source>
</reference>
<protein>
    <submittedName>
        <fullName evidence="1">Hypothetical lipoprotein</fullName>
    </submittedName>
</protein>
<name>G2Z038_FLABF</name>
<dbReference type="Proteomes" id="UP000009186">
    <property type="component" value="Chromosome"/>
</dbReference>
<organism evidence="1 2">
    <name type="scientific">Flavobacterium branchiophilum (strain FL-15)</name>
    <dbReference type="NCBI Taxonomy" id="1034807"/>
    <lineage>
        <taxon>Bacteria</taxon>
        <taxon>Pseudomonadati</taxon>
        <taxon>Bacteroidota</taxon>
        <taxon>Flavobacteriia</taxon>
        <taxon>Flavobacteriales</taxon>
        <taxon>Flavobacteriaceae</taxon>
        <taxon>Flavobacterium</taxon>
    </lineage>
</organism>
<dbReference type="eggNOG" id="ENOG5032GZU">
    <property type="taxonomic scope" value="Bacteria"/>
</dbReference>
<proteinExistence type="predicted"/>
<dbReference type="PROSITE" id="PS51257">
    <property type="entry name" value="PROKAR_LIPOPROTEIN"/>
    <property type="match status" value="1"/>
</dbReference>
<keyword evidence="2" id="KW-1185">Reference proteome</keyword>
<dbReference type="EMBL" id="FQ859183">
    <property type="protein sequence ID" value="CCB70222.1"/>
    <property type="molecule type" value="Genomic_DNA"/>
</dbReference>
<dbReference type="RefSeq" id="WP_014084684.1">
    <property type="nucleotide sequence ID" value="NC_016001.1"/>
</dbReference>